<feature type="compositionally biased region" description="Low complexity" evidence="5">
    <location>
        <begin position="104"/>
        <end position="118"/>
    </location>
</feature>
<name>A0ABY8TLH8_TETOB</name>
<keyword evidence="2" id="KW-0343">GTPase activation</keyword>
<keyword evidence="7" id="KW-1185">Reference proteome</keyword>
<dbReference type="Proteomes" id="UP001244341">
    <property type="component" value="Chromosome 1b"/>
</dbReference>
<comment type="subcellular location">
    <subcellularLocation>
        <location evidence="1">Cytoplasm</location>
        <location evidence="1">Cytoskeleton</location>
        <location evidence="1">Cilium axoneme</location>
    </subcellularLocation>
</comment>
<keyword evidence="4" id="KW-0677">Repeat</keyword>
<keyword evidence="3" id="KW-0433">Leucine-rich repeat</keyword>
<gene>
    <name evidence="6" type="ORF">OEZ85_008642</name>
</gene>
<dbReference type="SMART" id="SM00368">
    <property type="entry name" value="LRR_RI"/>
    <property type="match status" value="4"/>
</dbReference>
<dbReference type="InterPro" id="IPR001611">
    <property type="entry name" value="Leu-rich_rpt"/>
</dbReference>
<feature type="compositionally biased region" description="Polar residues" evidence="5">
    <location>
        <begin position="157"/>
        <end position="171"/>
    </location>
</feature>
<dbReference type="Pfam" id="PF04720">
    <property type="entry name" value="PDDEXK_6"/>
    <property type="match status" value="1"/>
</dbReference>
<dbReference type="PANTHER" id="PTHR24113:SF12">
    <property type="entry name" value="RAN GTPASE-ACTIVATING PROTEIN 1"/>
    <property type="match status" value="1"/>
</dbReference>
<feature type="compositionally biased region" description="Low complexity" evidence="5">
    <location>
        <begin position="418"/>
        <end position="429"/>
    </location>
</feature>
<feature type="region of interest" description="Disordered" evidence="5">
    <location>
        <begin position="418"/>
        <end position="437"/>
    </location>
</feature>
<feature type="region of interest" description="Disordered" evidence="5">
    <location>
        <begin position="599"/>
        <end position="618"/>
    </location>
</feature>
<proteinExistence type="predicted"/>
<dbReference type="InterPro" id="IPR006502">
    <property type="entry name" value="PDDEXK-like"/>
</dbReference>
<feature type="compositionally biased region" description="Gly residues" evidence="5">
    <location>
        <begin position="608"/>
        <end position="618"/>
    </location>
</feature>
<evidence type="ECO:0000256" key="1">
    <source>
        <dbReference type="ARBA" id="ARBA00004430"/>
    </source>
</evidence>
<dbReference type="EMBL" id="CP126208">
    <property type="protein sequence ID" value="WIA09233.1"/>
    <property type="molecule type" value="Genomic_DNA"/>
</dbReference>
<protein>
    <submittedName>
        <fullName evidence="6">Uncharacterized protein</fullName>
    </submittedName>
</protein>
<dbReference type="PANTHER" id="PTHR24113">
    <property type="entry name" value="RAN GTPASE-ACTIVATING PROTEIN 1"/>
    <property type="match status" value="1"/>
</dbReference>
<dbReference type="Pfam" id="PF13516">
    <property type="entry name" value="LRR_6"/>
    <property type="match status" value="2"/>
</dbReference>
<evidence type="ECO:0000256" key="5">
    <source>
        <dbReference type="SAM" id="MobiDB-lite"/>
    </source>
</evidence>
<evidence type="ECO:0000256" key="4">
    <source>
        <dbReference type="ARBA" id="ARBA00022737"/>
    </source>
</evidence>
<accession>A0ABY8TLH8</accession>
<evidence type="ECO:0000256" key="3">
    <source>
        <dbReference type="ARBA" id="ARBA00022614"/>
    </source>
</evidence>
<dbReference type="InterPro" id="IPR032675">
    <property type="entry name" value="LRR_dom_sf"/>
</dbReference>
<sequence length="618" mass="65992">MTRVSSSGLPSALTVPVVAIPAVTLPIMSLQQPQQQPEQLFATRVDSSGLPSALTVPTAAIPTVTLPVISDSMVAAPSALVSPTPAKQQHQPIPKVRWLLGDKQAQQQHQQQEQQQQQHKQHQQHETKARQGNLKVPAGQLVAAVPDAARPPARVSGSGSSSFKPGQLPPSGNEQLDRYLQYLLQDAPHKFMYYPQWGLSEQGCAAVAEFLRRDKRIKVMTLSGNAIRDAGIDLVAEALASNSSLLCLDLSDNKIGDAGAIALAEALHSNRTLAELQLSNNRIGDEGAEALAAAVASSSALKKLQLSGNRVSTVQLQVVQHVLKTRVYKMPTRQASSSSLKGHMRKSSSLQFHIELTDSDEVMRSAARHKHQLPPATAIAALSEPLDTLEESLAAQASQLCAELQSSSMAACAASPAADDAAGSSSTDSEQPEAQPRCCSDDLLAELALRLAQRGYEVALRTSCPCRADSSEAQAAGQQEGPPPMIGLRHSFIRVVQPGMETSPAIVVDPCFREQFEIPHATDRYASVLAVLPSVLCLAESRLWHLVEALSSESKTAFKDAGMSCPPWRDASTVLDKWLGRQPQDVAVDPEMTLQQLRTALSRQVSSSGGGGGRGGQQ</sequence>
<reference evidence="6 7" key="1">
    <citation type="submission" date="2023-05" db="EMBL/GenBank/DDBJ databases">
        <title>A 100% complete, gapless, phased diploid assembly of the Scenedesmus obliquus UTEX 3031 genome.</title>
        <authorList>
            <person name="Biondi T.C."/>
            <person name="Hanschen E.R."/>
            <person name="Kwon T."/>
            <person name="Eng W."/>
            <person name="Kruse C.P.S."/>
            <person name="Koehler S.I."/>
            <person name="Kunde Y."/>
            <person name="Gleasner C.D."/>
            <person name="You Mak K.T."/>
            <person name="Polle J."/>
            <person name="Hovde B.T."/>
            <person name="Starkenburg S.R."/>
        </authorList>
    </citation>
    <scope>NUCLEOTIDE SEQUENCE [LARGE SCALE GENOMIC DNA]</scope>
    <source>
        <strain evidence="6 7">DOE0152z</strain>
    </source>
</reference>
<evidence type="ECO:0000256" key="2">
    <source>
        <dbReference type="ARBA" id="ARBA00022468"/>
    </source>
</evidence>
<dbReference type="Gene3D" id="3.80.10.10">
    <property type="entry name" value="Ribonuclease Inhibitor"/>
    <property type="match status" value="1"/>
</dbReference>
<evidence type="ECO:0000313" key="7">
    <source>
        <dbReference type="Proteomes" id="UP001244341"/>
    </source>
</evidence>
<feature type="region of interest" description="Disordered" evidence="5">
    <location>
        <begin position="102"/>
        <end position="135"/>
    </location>
</feature>
<dbReference type="SUPFAM" id="SSF52047">
    <property type="entry name" value="RNI-like"/>
    <property type="match status" value="1"/>
</dbReference>
<evidence type="ECO:0000313" key="6">
    <source>
        <dbReference type="EMBL" id="WIA09233.1"/>
    </source>
</evidence>
<feature type="region of interest" description="Disordered" evidence="5">
    <location>
        <begin position="149"/>
        <end position="171"/>
    </location>
</feature>
<dbReference type="InterPro" id="IPR027038">
    <property type="entry name" value="RanGap"/>
</dbReference>
<organism evidence="6 7">
    <name type="scientific">Tetradesmus obliquus</name>
    <name type="common">Green alga</name>
    <name type="synonym">Acutodesmus obliquus</name>
    <dbReference type="NCBI Taxonomy" id="3088"/>
    <lineage>
        <taxon>Eukaryota</taxon>
        <taxon>Viridiplantae</taxon>
        <taxon>Chlorophyta</taxon>
        <taxon>core chlorophytes</taxon>
        <taxon>Chlorophyceae</taxon>
        <taxon>CS clade</taxon>
        <taxon>Sphaeropleales</taxon>
        <taxon>Scenedesmaceae</taxon>
        <taxon>Tetradesmus</taxon>
    </lineage>
</organism>